<dbReference type="PANTHER" id="PTHR43767:SF1">
    <property type="entry name" value="NONRIBOSOMAL PEPTIDE SYNTHASE PES1 (EUROFUNG)-RELATED"/>
    <property type="match status" value="1"/>
</dbReference>
<dbReference type="AlphaFoldDB" id="A0A7W7VIH0"/>
<reference evidence="3 4" key="1">
    <citation type="submission" date="2020-08" db="EMBL/GenBank/DDBJ databases">
        <title>Genomic Encyclopedia of Type Strains, Phase III (KMG-III): the genomes of soil and plant-associated and newly described type strains.</title>
        <authorList>
            <person name="Whitman W."/>
        </authorList>
    </citation>
    <scope>NUCLEOTIDE SEQUENCE [LARGE SCALE GENOMIC DNA]</scope>
    <source>
        <strain evidence="3 4">CECT 8960</strain>
    </source>
</reference>
<dbReference type="Gene3D" id="3.40.50.12780">
    <property type="entry name" value="N-terminal domain of ligase-like"/>
    <property type="match status" value="1"/>
</dbReference>
<dbReference type="InterPro" id="IPR000873">
    <property type="entry name" value="AMP-dep_synth/lig_dom"/>
</dbReference>
<dbReference type="Pfam" id="PF00501">
    <property type="entry name" value="AMP-binding"/>
    <property type="match status" value="1"/>
</dbReference>
<name>A0A7W7VIH0_9PSEU</name>
<proteinExistence type="predicted"/>
<dbReference type="Gene3D" id="3.30.300.30">
    <property type="match status" value="1"/>
</dbReference>
<dbReference type="InterPro" id="IPR045851">
    <property type="entry name" value="AMP-bd_C_sf"/>
</dbReference>
<dbReference type="PANTHER" id="PTHR43767">
    <property type="entry name" value="LONG-CHAIN-FATTY-ACID--COA LIGASE"/>
    <property type="match status" value="1"/>
</dbReference>
<dbReference type="EC" id="6.2.1.-" evidence="3"/>
<dbReference type="RefSeq" id="WP_184815048.1">
    <property type="nucleotide sequence ID" value="NZ_JACHJQ010000008.1"/>
</dbReference>
<dbReference type="InterPro" id="IPR025110">
    <property type="entry name" value="AMP-bd_C"/>
</dbReference>
<dbReference type="PROSITE" id="PS00455">
    <property type="entry name" value="AMP_BINDING"/>
    <property type="match status" value="1"/>
</dbReference>
<dbReference type="InterPro" id="IPR050237">
    <property type="entry name" value="ATP-dep_AMP-bd_enzyme"/>
</dbReference>
<dbReference type="SUPFAM" id="SSF56801">
    <property type="entry name" value="Acetyl-CoA synthetase-like"/>
    <property type="match status" value="1"/>
</dbReference>
<protein>
    <submittedName>
        <fullName evidence="3">Cyclohexanecarboxylate-CoA ligase</fullName>
        <ecNumber evidence="3">6.2.1.-</ecNumber>
    </submittedName>
</protein>
<evidence type="ECO:0000259" key="1">
    <source>
        <dbReference type="Pfam" id="PF00501"/>
    </source>
</evidence>
<dbReference type="InterPro" id="IPR020845">
    <property type="entry name" value="AMP-binding_CS"/>
</dbReference>
<sequence>MTSLVELAADPELARRYRDNGWWRDTTFLDDLAESVRSRPDSPVLINGRTVDDTVRVVSYREFDQLVRRIAGSLDDLDVRAGDVVAFQLPDWWETAALLLACLRAGVVAQPIVPQLRAREIERALARTGARVCVTVDSWAGYGHARAIAEMAPRLPRLRHRVVYGDAADTGALDFHECFVNRPDPDLSSVSPVHPDQPSMVLFTSGSTGEPKGVLHTCNTIYAGAAGFMAEAVREPGADRAASTMRVSHIACPLWAVFGVLLTGGAGVFQDGADPDQMLDLMVRAETSRLLTSPPSLAKLIAAQRERPRELPSLRTVMTGGTTVPPGMVPMVRETFGVPLRAVWGMTENVVGTTVRADAPHDWSAHSDGTPLPGLEVRVVTPEPEGATGALQVRGASMCVGTITGDIGTITTTGTGHGDWFDTGDVARPDGRGGIRIEGRVADRVYDVNAEVMIPVRDVEEELAQHPCVKDVAIISCKDGARERVCAVVVPGGEPPTLEDLHDLLRERGMTEAYYPDRLEFVDELPRDPMGKLRKYQLREMYDAE</sequence>
<accession>A0A7W7VIH0</accession>
<dbReference type="Proteomes" id="UP000520767">
    <property type="component" value="Unassembled WGS sequence"/>
</dbReference>
<evidence type="ECO:0000313" key="3">
    <source>
        <dbReference type="EMBL" id="MBB4911055.1"/>
    </source>
</evidence>
<gene>
    <name evidence="3" type="ORF">FHR82_007314</name>
</gene>
<dbReference type="Pfam" id="PF13193">
    <property type="entry name" value="AMP-binding_C"/>
    <property type="match status" value="1"/>
</dbReference>
<evidence type="ECO:0000259" key="2">
    <source>
        <dbReference type="Pfam" id="PF13193"/>
    </source>
</evidence>
<evidence type="ECO:0000313" key="4">
    <source>
        <dbReference type="Proteomes" id="UP000520767"/>
    </source>
</evidence>
<feature type="domain" description="AMP-dependent synthetase/ligase" evidence="1">
    <location>
        <begin position="33"/>
        <end position="398"/>
    </location>
</feature>
<comment type="caution">
    <text evidence="3">The sequence shown here is derived from an EMBL/GenBank/DDBJ whole genome shotgun (WGS) entry which is preliminary data.</text>
</comment>
<dbReference type="EMBL" id="JACHJQ010000008">
    <property type="protein sequence ID" value="MBB4911055.1"/>
    <property type="molecule type" value="Genomic_DNA"/>
</dbReference>
<keyword evidence="4" id="KW-1185">Reference proteome</keyword>
<keyword evidence="3" id="KW-0436">Ligase</keyword>
<dbReference type="InterPro" id="IPR042099">
    <property type="entry name" value="ANL_N_sf"/>
</dbReference>
<dbReference type="GO" id="GO:0016878">
    <property type="term" value="F:acid-thiol ligase activity"/>
    <property type="evidence" value="ECO:0007669"/>
    <property type="project" value="UniProtKB-ARBA"/>
</dbReference>
<feature type="domain" description="AMP-binding enzyme C-terminal" evidence="2">
    <location>
        <begin position="459"/>
        <end position="532"/>
    </location>
</feature>
<organism evidence="3 4">
    <name type="scientific">Actinophytocola algeriensis</name>
    <dbReference type="NCBI Taxonomy" id="1768010"/>
    <lineage>
        <taxon>Bacteria</taxon>
        <taxon>Bacillati</taxon>
        <taxon>Actinomycetota</taxon>
        <taxon>Actinomycetes</taxon>
        <taxon>Pseudonocardiales</taxon>
        <taxon>Pseudonocardiaceae</taxon>
    </lineage>
</organism>